<evidence type="ECO:0000256" key="1">
    <source>
        <dbReference type="SAM" id="MobiDB-lite"/>
    </source>
</evidence>
<proteinExistence type="predicted"/>
<dbReference type="EMBL" id="GBEZ01019906">
    <property type="protein sequence ID" value="JAC66710.1"/>
    <property type="molecule type" value="Transcribed_RNA"/>
</dbReference>
<protein>
    <submittedName>
        <fullName evidence="3">Uncharacterized protein</fullName>
    </submittedName>
</protein>
<dbReference type="EMBL" id="GBEZ01014544">
    <property type="protein sequence ID" value="JAC71537.1"/>
    <property type="molecule type" value="Transcribed_RNA"/>
</dbReference>
<accession>A0A061RF36</accession>
<gene>
    <name evidence="2" type="ORF">TSPGSL018_12968</name>
    <name evidence="3" type="ORF">TSPGSL018_1668</name>
</gene>
<feature type="compositionally biased region" description="Low complexity" evidence="1">
    <location>
        <begin position="21"/>
        <end position="33"/>
    </location>
</feature>
<name>A0A061RF36_9CHLO</name>
<feature type="region of interest" description="Disordered" evidence="1">
    <location>
        <begin position="1"/>
        <end position="73"/>
    </location>
</feature>
<organism evidence="3">
    <name type="scientific">Tetraselmis sp. GSL018</name>
    <dbReference type="NCBI Taxonomy" id="582737"/>
    <lineage>
        <taxon>Eukaryota</taxon>
        <taxon>Viridiplantae</taxon>
        <taxon>Chlorophyta</taxon>
        <taxon>core chlorophytes</taxon>
        <taxon>Chlorodendrophyceae</taxon>
        <taxon>Chlorodendrales</taxon>
        <taxon>Chlorodendraceae</taxon>
        <taxon>Tetraselmis</taxon>
    </lineage>
</organism>
<dbReference type="AlphaFoldDB" id="A0A061RF36"/>
<evidence type="ECO:0000313" key="3">
    <source>
        <dbReference type="EMBL" id="JAC71537.1"/>
    </source>
</evidence>
<sequence length="73" mass="7874">MGPCWSNLRAGRLDKAEQIRPASADAPQSDAPAMQGDPRHALRARLHPISDPAARIRPRSGRGSIQWEAVPGP</sequence>
<reference evidence="3" key="1">
    <citation type="submission" date="2014-05" db="EMBL/GenBank/DDBJ databases">
        <title>The transcriptome of the halophilic microalga Tetraselmis sp. GSL018 isolated from the Great Salt Lake, Utah.</title>
        <authorList>
            <person name="Jinkerson R.E."/>
            <person name="D'Adamo S."/>
            <person name="Posewitz M.C."/>
        </authorList>
    </citation>
    <scope>NUCLEOTIDE SEQUENCE</scope>
    <source>
        <strain evidence="3">GSL018</strain>
    </source>
</reference>
<evidence type="ECO:0000313" key="2">
    <source>
        <dbReference type="EMBL" id="JAC66710.1"/>
    </source>
</evidence>